<dbReference type="Proteomes" id="UP000216021">
    <property type="component" value="Unassembled WGS sequence"/>
</dbReference>
<accession>A0A1S8CNF0</accession>
<sequence length="87" mass="9845">MSDFGENDVFEEENDINEDCEDGCGEELVPEDSDASEGSLDEEGDFDEEDDLDEEGDEDFVPDYGYESDDDNFDAAYDDIVKFNENN</sequence>
<dbReference type="RefSeq" id="WP_076939941.1">
    <property type="nucleotide sequence ID" value="NZ_MOXD01000001.1"/>
</dbReference>
<feature type="compositionally biased region" description="Acidic residues" evidence="1">
    <location>
        <begin position="1"/>
        <end position="77"/>
    </location>
</feature>
<evidence type="ECO:0000313" key="3">
    <source>
        <dbReference type="Proteomes" id="UP000216021"/>
    </source>
</evidence>
<proteinExistence type="predicted"/>
<evidence type="ECO:0000313" key="2">
    <source>
        <dbReference type="EMBL" id="OMQ26896.1"/>
    </source>
</evidence>
<comment type="caution">
    <text evidence="2">The sequence shown here is derived from an EMBL/GenBank/DDBJ whole genome shotgun (WGS) entry which is preliminary data.</text>
</comment>
<dbReference type="AlphaFoldDB" id="A0A1S8CNF0"/>
<evidence type="ECO:0000256" key="1">
    <source>
        <dbReference type="SAM" id="MobiDB-lite"/>
    </source>
</evidence>
<dbReference type="STRING" id="2034155.BMI79_00780"/>
<keyword evidence="3" id="KW-1185">Reference proteome</keyword>
<feature type="region of interest" description="Disordered" evidence="1">
    <location>
        <begin position="1"/>
        <end position="87"/>
    </location>
</feature>
<organism evidence="2 3">
    <name type="scientific">Serratia oryzae</name>
    <dbReference type="NCBI Taxonomy" id="2034155"/>
    <lineage>
        <taxon>Bacteria</taxon>
        <taxon>Pseudomonadati</taxon>
        <taxon>Pseudomonadota</taxon>
        <taxon>Gammaproteobacteria</taxon>
        <taxon>Enterobacterales</taxon>
        <taxon>Yersiniaceae</taxon>
        <taxon>Serratia</taxon>
    </lineage>
</organism>
<dbReference type="EMBL" id="MOXD01000001">
    <property type="protein sequence ID" value="OMQ26896.1"/>
    <property type="molecule type" value="Genomic_DNA"/>
</dbReference>
<name>A0A1S8CNF0_9GAMM</name>
<reference evidence="2 3" key="1">
    <citation type="submission" date="2016-11" db="EMBL/GenBank/DDBJ databases">
        <title>Rahnella oryzae sp. nov., isolated from rice root.</title>
        <authorList>
            <person name="Zhang X.-X."/>
            <person name="Zhang J."/>
        </authorList>
    </citation>
    <scope>NUCLEOTIDE SEQUENCE [LARGE SCALE GENOMIC DNA]</scope>
    <source>
        <strain evidence="2 3">J11-6</strain>
    </source>
</reference>
<gene>
    <name evidence="2" type="ORF">BMI79_00780</name>
</gene>
<protein>
    <submittedName>
        <fullName evidence="2">Uncharacterized protein</fullName>
    </submittedName>
</protein>